<feature type="compositionally biased region" description="Low complexity" evidence="1">
    <location>
        <begin position="578"/>
        <end position="588"/>
    </location>
</feature>
<feature type="region of interest" description="Disordered" evidence="1">
    <location>
        <begin position="919"/>
        <end position="1000"/>
    </location>
</feature>
<accession>A0AAW1AQI8</accession>
<feature type="compositionally biased region" description="Basic and acidic residues" evidence="1">
    <location>
        <begin position="298"/>
        <end position="307"/>
    </location>
</feature>
<feature type="compositionally biased region" description="Low complexity" evidence="1">
    <location>
        <begin position="650"/>
        <end position="659"/>
    </location>
</feature>
<dbReference type="PANTHER" id="PTHR22042:SF3">
    <property type="entry name" value="RIKEN CDNA 2900026A02 GENE"/>
    <property type="match status" value="1"/>
</dbReference>
<feature type="compositionally biased region" description="Polar residues" evidence="1">
    <location>
        <begin position="380"/>
        <end position="389"/>
    </location>
</feature>
<feature type="region of interest" description="Disordered" evidence="1">
    <location>
        <begin position="1328"/>
        <end position="1451"/>
    </location>
</feature>
<feature type="compositionally biased region" description="Polar residues" evidence="1">
    <location>
        <begin position="1361"/>
        <end position="1380"/>
    </location>
</feature>
<feature type="compositionally biased region" description="Low complexity" evidence="1">
    <location>
        <begin position="258"/>
        <end position="268"/>
    </location>
</feature>
<feature type="compositionally biased region" description="Polar residues" evidence="1">
    <location>
        <begin position="852"/>
        <end position="861"/>
    </location>
</feature>
<feature type="compositionally biased region" description="Low complexity" evidence="1">
    <location>
        <begin position="308"/>
        <end position="323"/>
    </location>
</feature>
<evidence type="ECO:0000313" key="4">
    <source>
        <dbReference type="Proteomes" id="UP001474421"/>
    </source>
</evidence>
<dbReference type="InterPro" id="IPR040006">
    <property type="entry name" value="TNKS1BP1-like"/>
</dbReference>
<feature type="region of interest" description="Disordered" evidence="1">
    <location>
        <begin position="156"/>
        <end position="443"/>
    </location>
</feature>
<dbReference type="SMART" id="SM01319">
    <property type="entry name" value="Tankyrase_bdg_C"/>
    <property type="match status" value="1"/>
</dbReference>
<feature type="compositionally biased region" description="Polar residues" evidence="1">
    <location>
        <begin position="97"/>
        <end position="107"/>
    </location>
</feature>
<feature type="region of interest" description="Disordered" evidence="1">
    <location>
        <begin position="739"/>
        <end position="806"/>
    </location>
</feature>
<feature type="compositionally biased region" description="Basic and acidic residues" evidence="1">
    <location>
        <begin position="1637"/>
        <end position="1649"/>
    </location>
</feature>
<feature type="region of interest" description="Disordered" evidence="1">
    <location>
        <begin position="1179"/>
        <end position="1304"/>
    </location>
</feature>
<keyword evidence="4" id="KW-1185">Reference proteome</keyword>
<feature type="compositionally biased region" description="Polar residues" evidence="1">
    <location>
        <begin position="1499"/>
        <end position="1508"/>
    </location>
</feature>
<feature type="compositionally biased region" description="Basic and acidic residues" evidence="1">
    <location>
        <begin position="1433"/>
        <end position="1451"/>
    </location>
</feature>
<dbReference type="Pfam" id="PF15327">
    <property type="entry name" value="Tankyrase_bdg_C"/>
    <property type="match status" value="1"/>
</dbReference>
<feature type="region of interest" description="Disordered" evidence="1">
    <location>
        <begin position="837"/>
        <end position="861"/>
    </location>
</feature>
<evidence type="ECO:0000313" key="3">
    <source>
        <dbReference type="EMBL" id="KAK9391806.1"/>
    </source>
</evidence>
<proteinExistence type="predicted"/>
<name>A0AAW1AQI8_CROAD</name>
<gene>
    <name evidence="3" type="ORF">NXF25_018195</name>
</gene>
<feature type="compositionally biased region" description="Polar residues" evidence="1">
    <location>
        <begin position="1"/>
        <end position="12"/>
    </location>
</feature>
<dbReference type="InterPro" id="IPR032764">
    <property type="entry name" value="Tankyrase-bd_C"/>
</dbReference>
<feature type="compositionally biased region" description="Basic and acidic residues" evidence="1">
    <location>
        <begin position="1033"/>
        <end position="1046"/>
    </location>
</feature>
<feature type="compositionally biased region" description="Basic and acidic residues" evidence="1">
    <location>
        <begin position="634"/>
        <end position="645"/>
    </location>
</feature>
<feature type="compositionally biased region" description="Low complexity" evidence="1">
    <location>
        <begin position="1551"/>
        <end position="1568"/>
    </location>
</feature>
<feature type="compositionally biased region" description="Basic and acidic residues" evidence="1">
    <location>
        <begin position="1225"/>
        <end position="1248"/>
    </location>
</feature>
<feature type="compositionally biased region" description="Low complexity" evidence="1">
    <location>
        <begin position="1022"/>
        <end position="1032"/>
    </location>
</feature>
<feature type="compositionally biased region" description="Basic and acidic residues" evidence="1">
    <location>
        <begin position="498"/>
        <end position="518"/>
    </location>
</feature>
<feature type="compositionally biased region" description="Polar residues" evidence="1">
    <location>
        <begin position="1069"/>
        <end position="1078"/>
    </location>
</feature>
<feature type="region of interest" description="Disordered" evidence="1">
    <location>
        <begin position="483"/>
        <end position="600"/>
    </location>
</feature>
<protein>
    <recommendedName>
        <fullName evidence="2">Tankyrase 1-binding protein C-terminal domain-containing protein</fullName>
    </recommendedName>
</protein>
<dbReference type="Proteomes" id="UP001474421">
    <property type="component" value="Unassembled WGS sequence"/>
</dbReference>
<reference evidence="3 4" key="1">
    <citation type="journal article" date="2024" name="Proc. Natl. Acad. Sci. U.S.A.">
        <title>The genetic regulatory architecture and epigenomic basis for age-related changes in rattlesnake venom.</title>
        <authorList>
            <person name="Hogan M.P."/>
            <person name="Holding M.L."/>
            <person name="Nystrom G.S."/>
            <person name="Colston T.J."/>
            <person name="Bartlett D.A."/>
            <person name="Mason A.J."/>
            <person name="Ellsworth S.A."/>
            <person name="Rautsaw R.M."/>
            <person name="Lawrence K.C."/>
            <person name="Strickland J.L."/>
            <person name="He B."/>
            <person name="Fraser P."/>
            <person name="Margres M.J."/>
            <person name="Gilbert D.M."/>
            <person name="Gibbs H.L."/>
            <person name="Parkinson C.L."/>
            <person name="Rokyta D.R."/>
        </authorList>
    </citation>
    <scope>NUCLEOTIDE SEQUENCE [LARGE SCALE GENOMIC DNA]</scope>
    <source>
        <strain evidence="3">DRR0105</strain>
    </source>
</reference>
<feature type="compositionally biased region" description="Polar residues" evidence="1">
    <location>
        <begin position="28"/>
        <end position="40"/>
    </location>
</feature>
<feature type="region of interest" description="Disordered" evidence="1">
    <location>
        <begin position="1"/>
        <end position="142"/>
    </location>
</feature>
<evidence type="ECO:0000259" key="2">
    <source>
        <dbReference type="SMART" id="SM01319"/>
    </source>
</evidence>
<evidence type="ECO:0000256" key="1">
    <source>
        <dbReference type="SAM" id="MobiDB-lite"/>
    </source>
</evidence>
<feature type="region of interest" description="Disordered" evidence="1">
    <location>
        <begin position="1013"/>
        <end position="1146"/>
    </location>
</feature>
<comment type="caution">
    <text evidence="3">The sequence shown here is derived from an EMBL/GenBank/DDBJ whole genome shotgun (WGS) entry which is preliminary data.</text>
</comment>
<feature type="compositionally biased region" description="Basic and acidic residues" evidence="1">
    <location>
        <begin position="743"/>
        <end position="760"/>
    </location>
</feature>
<feature type="compositionally biased region" description="Low complexity" evidence="1">
    <location>
        <begin position="343"/>
        <end position="353"/>
    </location>
</feature>
<feature type="region of interest" description="Disordered" evidence="1">
    <location>
        <begin position="1465"/>
        <end position="1745"/>
    </location>
</feature>
<dbReference type="PANTHER" id="PTHR22042">
    <property type="entry name" value="TANKYRASE 1 BINDING PROTEIN"/>
    <property type="match status" value="1"/>
</dbReference>
<sequence length="1745" mass="186526">MATQVEFSSALTSLAGISKPRNEATFRHSFTSPLSDTGPSSLAPLILEGRNKVGNAVGPTTMPSAASRPPWAPRPFSREASTDTFATVKPPIPALKPSSTAPKSPTVAQIFEDAPRGSTGNVPPLLDQNSMESQPPREPVAHLPVCLSPQANTVILFESRSPAKGGPKEGGPKAQEGQLLRSQSEKWPRRRPSLSTDPKPLSWAPHWREAIAGAPRGSASSVEPQQRPTLAAETHTQAGGRPAASAGFRESWQEQTQSTPPAAASGPGTPKPRPLPTDLTGRFASQELPWQKNPCLAESREKSDRALEATGARSAAAGLRGAAPGVQSASQLAESPQSCLPSAAAGAAPPGQAVLEDSGQNSRKEETVPWELGIQGKPSVGQQNASTGQPLGEWGEVSPQEAGLRNTDALDGKHGGCGKKTVPLLDPSATPWAPSPSESLCGSPGQELRILNIQQRIKVLTAENAGFKAGSLRASFRSRPLSTDLTKMFSGPVTASELKPKRQPEWNRKPAGEIRDAPEDLPTGGKDVGEVSMSGSPWKPPLLAKTPSIEGPPKREGTLAKGRPNASSPGKDPGLVLSSKARTFSSSSTEDAGPKTVRATMFEHHVQRHSVVTSQLGPEPALLSLMAPFGDSPSRGRESGTERMLGDGQSGKASARGADASGGAGGSKDPRPLTEDEDSPLWAEEPSREKDEQSASKGMEDSLLAQRIEPRYEVLQTVGERAQSEAVAAISGGKAITLRRQRPLKENRRAGGYGRSKDWSEAPAPGTGLLKDLPAFKNQGAFSREGTGADRNRAGQQPASEKAASFRMKEDRHFALWLDTEKERWLAPAGLRDRIPRRAGARVPGADDCEGQKTSPLQSGSCPGLLFGVDLKPPQGSEGQKLHLAGYGAQEQWEGTTEGKALRGAGIEVKWVSSFRNVSAPKGSDRWRRKTLPHSAARLEGPGEPPQDPAELASRSDALHLMDGAAAKRSPQALRGLGPRQAEVTCPSSPKKPLPPSEPKATYFAVTCQISEEEINNQPGRAAAVAPPVSASRRADPSDCQHRECFSEGGSSEGRPLSRPRGERAASDRSVTGASQEPLTEARDQGQELLQRQLEAASEGCLARADPPFCPGTRSPYLAPLQQDSQRKRSGALDFGRAEEKAPDHYRSRVVDIDELMAEYGGESQKLCEWEGQRESTFLPWENWPPRHNSLGNLPCSSDQREKSRVGHSLGSRAPGTGASSGEGSHVHEGDALEIHPQESRAREEKRSPPQWGKPDTEKAKPWSAEPPGPRTKTAFLVGREEGEGTGQGPQSARDATPGPHPACMDLRALWKEASPKKWAVLASAGGWCPSSDWGGKTGWKAEPQAGVWEKGSPAAHAGTERSNSTASLGTGTTPDLKCSSSEKNHQSQAKPSFPSEPRLDQPHVCQRFAPERPGVWLSEGGPSPRDCFSHGGTRDLGKEGLTVDHDDATTTKRSLYLLTQRQSFHKERRTDHWSGGHFKECFGRPSAEARDTDVLVQETDSSFTPESPSWEGSVAPAQKPSPGHRASLYSSQRDLATAAGQQDSSGEQRSPSLADSSPDADSVSPPAEKASPDFSFLEQTPRLDSGTLKSRVLLGKRRQQPRAPISRILRRSASGATQPPPFSAAEGAASAWMFRDSTEEKPPRRTKEEEEEPPPAERQLHAQPRLPLFPGLAPSALKAQLRKRHDLEGGREEAPPAPLCKSPKGPFLAPAATPEKEGRPEDLPPPWLTELKSRRKQGQPESPL</sequence>
<feature type="compositionally biased region" description="Basic and acidic residues" evidence="1">
    <location>
        <begin position="1465"/>
        <end position="1494"/>
    </location>
</feature>
<feature type="region of interest" description="Disordered" evidence="1">
    <location>
        <begin position="623"/>
        <end position="705"/>
    </location>
</feature>
<feature type="compositionally biased region" description="Basic and acidic residues" evidence="1">
    <location>
        <begin position="1136"/>
        <end position="1146"/>
    </location>
</feature>
<feature type="compositionally biased region" description="Polar residues" evidence="1">
    <location>
        <begin position="327"/>
        <end position="340"/>
    </location>
</feature>
<feature type="compositionally biased region" description="Polar residues" evidence="1">
    <location>
        <begin position="218"/>
        <end position="228"/>
    </location>
</feature>
<dbReference type="EMBL" id="JAOTOJ010000018">
    <property type="protein sequence ID" value="KAK9391806.1"/>
    <property type="molecule type" value="Genomic_DNA"/>
</dbReference>
<feature type="compositionally biased region" description="Basic and acidic residues" evidence="1">
    <location>
        <begin position="685"/>
        <end position="700"/>
    </location>
</feature>
<feature type="compositionally biased region" description="Basic and acidic residues" evidence="1">
    <location>
        <begin position="1686"/>
        <end position="1695"/>
    </location>
</feature>
<organism evidence="3 4">
    <name type="scientific">Crotalus adamanteus</name>
    <name type="common">Eastern diamondback rattlesnake</name>
    <dbReference type="NCBI Taxonomy" id="8729"/>
    <lineage>
        <taxon>Eukaryota</taxon>
        <taxon>Metazoa</taxon>
        <taxon>Chordata</taxon>
        <taxon>Craniata</taxon>
        <taxon>Vertebrata</taxon>
        <taxon>Euteleostomi</taxon>
        <taxon>Lepidosauria</taxon>
        <taxon>Squamata</taxon>
        <taxon>Bifurcata</taxon>
        <taxon>Unidentata</taxon>
        <taxon>Episquamata</taxon>
        <taxon>Toxicofera</taxon>
        <taxon>Serpentes</taxon>
        <taxon>Colubroidea</taxon>
        <taxon>Viperidae</taxon>
        <taxon>Crotalinae</taxon>
        <taxon>Crotalus</taxon>
    </lineage>
</organism>
<feature type="domain" description="Tankyrase 1-binding protein C-terminal" evidence="2">
    <location>
        <begin position="1572"/>
        <end position="1736"/>
    </location>
</feature>
<feature type="compositionally biased region" description="Polar residues" evidence="1">
    <location>
        <begin position="1529"/>
        <end position="1550"/>
    </location>
</feature>